<dbReference type="AlphaFoldDB" id="A0A5N5SPI4"/>
<organism evidence="4 5">
    <name type="scientific">Armadillidium nasatum</name>
    <dbReference type="NCBI Taxonomy" id="96803"/>
    <lineage>
        <taxon>Eukaryota</taxon>
        <taxon>Metazoa</taxon>
        <taxon>Ecdysozoa</taxon>
        <taxon>Arthropoda</taxon>
        <taxon>Crustacea</taxon>
        <taxon>Multicrustacea</taxon>
        <taxon>Malacostraca</taxon>
        <taxon>Eumalacostraca</taxon>
        <taxon>Peracarida</taxon>
        <taxon>Isopoda</taxon>
        <taxon>Oniscidea</taxon>
        <taxon>Crinocheta</taxon>
        <taxon>Armadillidiidae</taxon>
        <taxon>Armadillidium</taxon>
    </lineage>
</organism>
<dbReference type="SMART" id="SM00443">
    <property type="entry name" value="G_patch"/>
    <property type="match status" value="1"/>
</dbReference>
<dbReference type="OrthoDB" id="10019757at2759"/>
<gene>
    <name evidence="4" type="primary">gpatch4</name>
    <name evidence="4" type="ORF">Anas_05350</name>
</gene>
<dbReference type="Proteomes" id="UP000326759">
    <property type="component" value="Unassembled WGS sequence"/>
</dbReference>
<feature type="domain" description="G-patch" evidence="3">
    <location>
        <begin position="1"/>
        <end position="46"/>
    </location>
</feature>
<dbReference type="Pfam" id="PF01585">
    <property type="entry name" value="G-patch"/>
    <property type="match status" value="1"/>
</dbReference>
<evidence type="ECO:0000313" key="5">
    <source>
        <dbReference type="Proteomes" id="UP000326759"/>
    </source>
</evidence>
<dbReference type="EMBL" id="SEYY01021828">
    <property type="protein sequence ID" value="KAB7496014.1"/>
    <property type="molecule type" value="Genomic_DNA"/>
</dbReference>
<dbReference type="PANTHER" id="PTHR23149">
    <property type="entry name" value="G PATCH DOMAIN CONTAINING PROTEIN"/>
    <property type="match status" value="1"/>
</dbReference>
<protein>
    <recommendedName>
        <fullName evidence="1">G patch domain-containing protein 4</fullName>
    </recommendedName>
</protein>
<reference evidence="4 5" key="1">
    <citation type="journal article" date="2019" name="PLoS Biol.">
        <title>Sex chromosomes control vertical transmission of feminizing Wolbachia symbionts in an isopod.</title>
        <authorList>
            <person name="Becking T."/>
            <person name="Chebbi M.A."/>
            <person name="Giraud I."/>
            <person name="Moumen B."/>
            <person name="Laverre T."/>
            <person name="Caubet Y."/>
            <person name="Peccoud J."/>
            <person name="Gilbert C."/>
            <person name="Cordaux R."/>
        </authorList>
    </citation>
    <scope>NUCLEOTIDE SEQUENCE [LARGE SCALE GENOMIC DNA]</scope>
    <source>
        <strain evidence="4">ANa2</strain>
        <tissue evidence="4">Whole body excluding digestive tract and cuticle</tissue>
    </source>
</reference>
<dbReference type="GO" id="GO:0005730">
    <property type="term" value="C:nucleolus"/>
    <property type="evidence" value="ECO:0007669"/>
    <property type="project" value="TreeGrafter"/>
</dbReference>
<name>A0A5N5SPI4_9CRUS</name>
<dbReference type="InterPro" id="IPR000467">
    <property type="entry name" value="G_patch_dom"/>
</dbReference>
<dbReference type="PANTHER" id="PTHR23149:SF9">
    <property type="entry name" value="G PATCH DOMAIN-CONTAINING PROTEIN 4"/>
    <property type="match status" value="1"/>
</dbReference>
<evidence type="ECO:0000256" key="1">
    <source>
        <dbReference type="ARBA" id="ARBA00040365"/>
    </source>
</evidence>
<feature type="region of interest" description="Disordered" evidence="2">
    <location>
        <begin position="179"/>
        <end position="198"/>
    </location>
</feature>
<dbReference type="GO" id="GO:0003676">
    <property type="term" value="F:nucleic acid binding"/>
    <property type="evidence" value="ECO:0007669"/>
    <property type="project" value="InterPro"/>
</dbReference>
<evidence type="ECO:0000259" key="3">
    <source>
        <dbReference type="PROSITE" id="PS50174"/>
    </source>
</evidence>
<sequence length="291" mass="33398">MSFGETILKKFGWSEGKGLGREENGIKTFIKPKLKLNLSGVGHNVADEHSFHWWDHLYNKAANNISIKKKPETGAVEVVRTEDLKISTKKSSLKKHRDLSGYGNFVKGCVLDGGKIIENTNTLLSKEEEPSLELIKNYSDQELFKMFGGHTAHKGARHGIKMSAKLARIEEQEKHFLQKTDSINNPVKEKKRKRHEESSITYNVKNEENMITGLTCVEEISEEKRKKKKKKKKKEHQQHSDNENAICSEYVPVFVEQDIFPTGDCEVASCELKHKSKKKKKKRKKENCDEF</sequence>
<accession>A0A5N5SPI4</accession>
<evidence type="ECO:0000256" key="2">
    <source>
        <dbReference type="SAM" id="MobiDB-lite"/>
    </source>
</evidence>
<evidence type="ECO:0000313" key="4">
    <source>
        <dbReference type="EMBL" id="KAB7496014.1"/>
    </source>
</evidence>
<dbReference type="InterPro" id="IPR050656">
    <property type="entry name" value="PINX1"/>
</dbReference>
<proteinExistence type="predicted"/>
<keyword evidence="5" id="KW-1185">Reference proteome</keyword>
<comment type="caution">
    <text evidence="4">The sequence shown here is derived from an EMBL/GenBank/DDBJ whole genome shotgun (WGS) entry which is preliminary data.</text>
</comment>
<dbReference type="PROSITE" id="PS50174">
    <property type="entry name" value="G_PATCH"/>
    <property type="match status" value="1"/>
</dbReference>